<evidence type="ECO:0000259" key="1">
    <source>
        <dbReference type="PROSITE" id="PS50404"/>
    </source>
</evidence>
<dbReference type="RefSeq" id="WP_217496938.1">
    <property type="nucleotide sequence ID" value="NZ_CP040017.1"/>
</dbReference>
<dbReference type="EC" id="2.5.1.18" evidence="3"/>
<evidence type="ECO:0000313" key="4">
    <source>
        <dbReference type="Proteomes" id="UP000584325"/>
    </source>
</evidence>
<feature type="domain" description="GST N-terminal" evidence="1">
    <location>
        <begin position="3"/>
        <end position="82"/>
    </location>
</feature>
<dbReference type="GO" id="GO:0004364">
    <property type="term" value="F:glutathione transferase activity"/>
    <property type="evidence" value="ECO:0007669"/>
    <property type="project" value="UniProtKB-EC"/>
</dbReference>
<dbReference type="Proteomes" id="UP000584325">
    <property type="component" value="Unassembled WGS sequence"/>
</dbReference>
<gene>
    <name evidence="3" type="ORF">FHS02_001790</name>
</gene>
<dbReference type="InterPro" id="IPR004045">
    <property type="entry name" value="Glutathione_S-Trfase_N"/>
</dbReference>
<dbReference type="CDD" id="cd03057">
    <property type="entry name" value="GST_N_Beta"/>
    <property type="match status" value="1"/>
</dbReference>
<dbReference type="SFLD" id="SFLDS00019">
    <property type="entry name" value="Glutathione_Transferase_(cytos"/>
    <property type="match status" value="1"/>
</dbReference>
<dbReference type="InterPro" id="IPR010987">
    <property type="entry name" value="Glutathione-S-Trfase_C-like"/>
</dbReference>
<evidence type="ECO:0000313" key="3">
    <source>
        <dbReference type="EMBL" id="MBB3220991.1"/>
    </source>
</evidence>
<dbReference type="InterPro" id="IPR040079">
    <property type="entry name" value="Glutathione_S-Trfase"/>
</dbReference>
<dbReference type="PROSITE" id="PS50404">
    <property type="entry name" value="GST_NTER"/>
    <property type="match status" value="1"/>
</dbReference>
<comment type="caution">
    <text evidence="3">The sequence shown here is derived from an EMBL/GenBank/DDBJ whole genome shotgun (WGS) entry which is preliminary data.</text>
</comment>
<feature type="domain" description="GST C-terminal" evidence="2">
    <location>
        <begin position="88"/>
        <end position="213"/>
    </location>
</feature>
<dbReference type="InterPro" id="IPR036249">
    <property type="entry name" value="Thioredoxin-like_sf"/>
</dbReference>
<organism evidence="3 4">
    <name type="scientific">Pseudoduganella umbonata</name>
    <dbReference type="NCBI Taxonomy" id="864828"/>
    <lineage>
        <taxon>Bacteria</taxon>
        <taxon>Pseudomonadati</taxon>
        <taxon>Pseudomonadota</taxon>
        <taxon>Betaproteobacteria</taxon>
        <taxon>Burkholderiales</taxon>
        <taxon>Oxalobacteraceae</taxon>
        <taxon>Telluria group</taxon>
        <taxon>Pseudoduganella</taxon>
    </lineage>
</organism>
<dbReference type="AlphaFoldDB" id="A0A7W5HBG0"/>
<dbReference type="InterPro" id="IPR036282">
    <property type="entry name" value="Glutathione-S-Trfase_C_sf"/>
</dbReference>
<dbReference type="EMBL" id="JACHXS010000002">
    <property type="protein sequence ID" value="MBB3220991.1"/>
    <property type="molecule type" value="Genomic_DNA"/>
</dbReference>
<dbReference type="Gene3D" id="3.40.30.10">
    <property type="entry name" value="Glutaredoxin"/>
    <property type="match status" value="1"/>
</dbReference>
<proteinExistence type="predicted"/>
<sequence length="217" mass="24013">MEPPMYTLYYSPGAASLAVHAAIHETGADHQLVNVDLDVPRTDDYLRLNPQGTVPTLLIDGLAHRESAALLMLLAERHPEANLAPAPGAPGRAEWLQWTVALATSLGGPFRLWFYPQDVGLAAHDEASRMPVRRALEAGFERIASHLAAHGPYLLGERFSSADYQLCMYMRWSRAMPKPATEWPELDRLARLATARPAWRGAVSMESLQGWHLDGIQ</sequence>
<dbReference type="PANTHER" id="PTHR44051">
    <property type="entry name" value="GLUTATHIONE S-TRANSFERASE-RELATED"/>
    <property type="match status" value="1"/>
</dbReference>
<dbReference type="SFLD" id="SFLDG01150">
    <property type="entry name" value="Main.1:_Beta-like"/>
    <property type="match status" value="1"/>
</dbReference>
<name>A0A7W5HBG0_9BURK</name>
<dbReference type="Gene3D" id="1.20.1050.10">
    <property type="match status" value="1"/>
</dbReference>
<keyword evidence="3" id="KW-0808">Transferase</keyword>
<protein>
    <submittedName>
        <fullName evidence="3">Glutathione S-transferase</fullName>
        <ecNumber evidence="3">2.5.1.18</ecNumber>
    </submittedName>
</protein>
<dbReference type="PANTHER" id="PTHR44051:SF21">
    <property type="entry name" value="GLUTATHIONE S-TRANSFERASE FAMILY PROTEIN"/>
    <property type="match status" value="1"/>
</dbReference>
<reference evidence="3 4" key="1">
    <citation type="submission" date="2020-08" db="EMBL/GenBank/DDBJ databases">
        <title>Genomic Encyclopedia of Type Strains, Phase III (KMG-III): the genomes of soil and plant-associated and newly described type strains.</title>
        <authorList>
            <person name="Whitman W."/>
        </authorList>
    </citation>
    <scope>NUCLEOTIDE SEQUENCE [LARGE SCALE GENOMIC DNA]</scope>
    <source>
        <strain evidence="3 4">CECT 7753</strain>
    </source>
</reference>
<dbReference type="PROSITE" id="PS50405">
    <property type="entry name" value="GST_CTER"/>
    <property type="match status" value="1"/>
</dbReference>
<dbReference type="SFLD" id="SFLDG00358">
    <property type="entry name" value="Main_(cytGST)"/>
    <property type="match status" value="1"/>
</dbReference>
<accession>A0A7W5HBG0</accession>
<evidence type="ECO:0000259" key="2">
    <source>
        <dbReference type="PROSITE" id="PS50405"/>
    </source>
</evidence>
<dbReference type="Pfam" id="PF13417">
    <property type="entry name" value="GST_N_3"/>
    <property type="match status" value="1"/>
</dbReference>
<dbReference type="SUPFAM" id="SSF47616">
    <property type="entry name" value="GST C-terminal domain-like"/>
    <property type="match status" value="1"/>
</dbReference>
<dbReference type="SUPFAM" id="SSF52833">
    <property type="entry name" value="Thioredoxin-like"/>
    <property type="match status" value="1"/>
</dbReference>